<gene>
    <name evidence="2" type="ORF">J2S05_000924</name>
</gene>
<dbReference type="Proteomes" id="UP001225034">
    <property type="component" value="Unassembled WGS sequence"/>
</dbReference>
<name>A0ABT9YE91_9BACI</name>
<dbReference type="RefSeq" id="WP_306980331.1">
    <property type="nucleotide sequence ID" value="NZ_JAUSUA010000001.1"/>
</dbReference>
<accession>A0ABT9YE91</accession>
<reference evidence="2 3" key="1">
    <citation type="submission" date="2023-07" db="EMBL/GenBank/DDBJ databases">
        <title>Genomic Encyclopedia of Type Strains, Phase IV (KMG-IV): sequencing the most valuable type-strain genomes for metagenomic binning, comparative biology and taxonomic classification.</title>
        <authorList>
            <person name="Goeker M."/>
        </authorList>
    </citation>
    <scope>NUCLEOTIDE SEQUENCE [LARGE SCALE GENOMIC DNA]</scope>
    <source>
        <strain evidence="2 3">DSM 19154</strain>
    </source>
</reference>
<sequence>MNWDNFMHGKSGENNCKNDKEDHKKECKCEHHEDKRRHEEKGIESILEKLLPGYFIDYLSLKNGTVYEDIWFSSYDKKSGLVYFTQDEGFTLILEAKRIEGLQL</sequence>
<evidence type="ECO:0000313" key="3">
    <source>
        <dbReference type="Proteomes" id="UP001225034"/>
    </source>
</evidence>
<organism evidence="2 3">
    <name type="scientific">Alkalicoccobacillus murimartini</name>
    <dbReference type="NCBI Taxonomy" id="171685"/>
    <lineage>
        <taxon>Bacteria</taxon>
        <taxon>Bacillati</taxon>
        <taxon>Bacillota</taxon>
        <taxon>Bacilli</taxon>
        <taxon>Bacillales</taxon>
        <taxon>Bacillaceae</taxon>
        <taxon>Alkalicoccobacillus</taxon>
    </lineage>
</organism>
<evidence type="ECO:0000313" key="2">
    <source>
        <dbReference type="EMBL" id="MDQ0206150.1"/>
    </source>
</evidence>
<evidence type="ECO:0000256" key="1">
    <source>
        <dbReference type="SAM" id="MobiDB-lite"/>
    </source>
</evidence>
<feature type="region of interest" description="Disordered" evidence="1">
    <location>
        <begin position="1"/>
        <end position="22"/>
    </location>
</feature>
<dbReference type="EMBL" id="JAUSUA010000001">
    <property type="protein sequence ID" value="MDQ0206150.1"/>
    <property type="molecule type" value="Genomic_DNA"/>
</dbReference>
<comment type="caution">
    <text evidence="2">The sequence shown here is derived from an EMBL/GenBank/DDBJ whole genome shotgun (WGS) entry which is preliminary data.</text>
</comment>
<proteinExistence type="predicted"/>
<protein>
    <submittedName>
        <fullName evidence="2">Uncharacterized protein</fullName>
    </submittedName>
</protein>
<keyword evidence="3" id="KW-1185">Reference proteome</keyword>